<accession>A0ABY4BFC9</accession>
<dbReference type="Proteomes" id="UP000831390">
    <property type="component" value="Plasmid unnamed1"/>
</dbReference>
<evidence type="ECO:0000313" key="1">
    <source>
        <dbReference type="EMBL" id="UOE36478.1"/>
    </source>
</evidence>
<organism evidence="1 2">
    <name type="scientific">Hymenobacter monticola</name>
    <dbReference type="NCBI Taxonomy" id="1705399"/>
    <lineage>
        <taxon>Bacteria</taxon>
        <taxon>Pseudomonadati</taxon>
        <taxon>Bacteroidota</taxon>
        <taxon>Cytophagia</taxon>
        <taxon>Cytophagales</taxon>
        <taxon>Hymenobacteraceae</taxon>
        <taxon>Hymenobacter</taxon>
    </lineage>
</organism>
<keyword evidence="1" id="KW-0614">Plasmid</keyword>
<protein>
    <recommendedName>
        <fullName evidence="3">TerB family tellurite resistance protein</fullName>
    </recommendedName>
</protein>
<name>A0ABY4BFC9_9BACT</name>
<proteinExistence type="predicted"/>
<evidence type="ECO:0008006" key="3">
    <source>
        <dbReference type="Google" id="ProtNLM"/>
    </source>
</evidence>
<sequence length="264" mass="28117">MGTTQRIIPGVTGEPNWGNLSLDITTVAKTVDKQGQLANQPQPNAKLQQTLSKRKDHQIKQAVGHLIQAAGGRRAVSRGTSAATGRAGTRVARQLTRFFTLVGTSGLGGALATPAAPFNFSGLTVAEIIDRIILLCSDGSTGMDETAAIAACGQVLEQLEQPGQTPQQFEAALQTLAAGNGLEKLLCQYFGYYIFEHLSQRFQEKITQLKGSAVAAATFDEIKEDILGRVQVIAAARPIAQIDWAGPQGSQIIEDIFDSILALF</sequence>
<evidence type="ECO:0000313" key="2">
    <source>
        <dbReference type="Proteomes" id="UP000831390"/>
    </source>
</evidence>
<dbReference type="RefSeq" id="WP_243520381.1">
    <property type="nucleotide sequence ID" value="NZ_CP094535.1"/>
</dbReference>
<geneLocation type="plasmid" evidence="1 2">
    <name>unnamed1</name>
</geneLocation>
<dbReference type="EMBL" id="CP094535">
    <property type="protein sequence ID" value="UOE36478.1"/>
    <property type="molecule type" value="Genomic_DNA"/>
</dbReference>
<gene>
    <name evidence="1" type="ORF">MTP16_23610</name>
</gene>
<reference evidence="1 2" key="1">
    <citation type="submission" date="2022-03" db="EMBL/GenBank/DDBJ databases">
        <title>Hymenobactersp. isolated from the air.</title>
        <authorList>
            <person name="Won M."/>
            <person name="Kwon S.-W."/>
        </authorList>
    </citation>
    <scope>NUCLEOTIDE SEQUENCE [LARGE SCALE GENOMIC DNA]</scope>
    <source>
        <strain evidence="1 2">KACC 22596</strain>
        <plasmid evidence="1 2">unnamed1</plasmid>
    </source>
</reference>
<keyword evidence="2" id="KW-1185">Reference proteome</keyword>